<dbReference type="Pfam" id="PF25888">
    <property type="entry name" value="WHD_DnaB"/>
    <property type="match status" value="1"/>
</dbReference>
<dbReference type="InterPro" id="IPR058660">
    <property type="entry name" value="WHD_DnaB"/>
</dbReference>
<evidence type="ECO:0000313" key="4">
    <source>
        <dbReference type="EMBL" id="MBB5888311.1"/>
    </source>
</evidence>
<name>A0A841C9R7_9LACT</name>
<reference evidence="4 5" key="1">
    <citation type="submission" date="2020-08" db="EMBL/GenBank/DDBJ databases">
        <title>Genomic Encyclopedia of Type Strains, Phase IV (KMG-IV): sequencing the most valuable type-strain genomes for metagenomic binning, comparative biology and taxonomic classification.</title>
        <authorList>
            <person name="Goeker M."/>
        </authorList>
    </citation>
    <scope>NUCLEOTIDE SEQUENCE [LARGE SCALE GENOMIC DNA]</scope>
    <source>
        <strain evidence="4 5">DSM 14925</strain>
    </source>
</reference>
<sequence length="381" mass="43346">MKPGDRYSILNKGKTSFDESTFAELYLPILGKTAFTLYGLLRSLPDGKFSNLLEYLNIGQARLEGSLDKLSALSLVKIYEQPKYFQILLRSPKSFEDFLSDQLFKQLLISKIGENKVKNFMTLQPEGLDITKKFSEVFDPSLAEGLDESSEKISTDLLDLETFEKMMSDRGLHFTNKSTDIIQLFSIAEKFGLDWYALFKLAEETANVDHTINTDAMLQRHVASKQPLPKVDEAFSDLIRVAKAMEPEEFLTQIKRQVGGFVDASELKLLSNFSKQNISSEVQNILIHYALIQQGNASLRPTFVNRIANDWMRKKVVNAELAIERINNFDEESSTSKKVTFSKRENVIPEPVWSNPNYHEVASDDEVAEFKKQLDALQNSN</sequence>
<evidence type="ECO:0000313" key="5">
    <source>
        <dbReference type="Proteomes" id="UP000562464"/>
    </source>
</evidence>
<evidence type="ECO:0000259" key="2">
    <source>
        <dbReference type="Pfam" id="PF07261"/>
    </source>
</evidence>
<organism evidence="4 5">
    <name type="scientific">Lactovum miscens</name>
    <dbReference type="NCBI Taxonomy" id="190387"/>
    <lineage>
        <taxon>Bacteria</taxon>
        <taxon>Bacillati</taxon>
        <taxon>Bacillota</taxon>
        <taxon>Bacilli</taxon>
        <taxon>Lactobacillales</taxon>
        <taxon>Streptococcaceae</taxon>
        <taxon>Lactovum</taxon>
    </lineage>
</organism>
<comment type="similarity">
    <text evidence="1">Belongs to the DnaB/DnaD family.</text>
</comment>
<keyword evidence="5" id="KW-1185">Reference proteome</keyword>
<dbReference type="RefSeq" id="WP_183540256.1">
    <property type="nucleotide sequence ID" value="NZ_JACHHV010000020.1"/>
</dbReference>
<evidence type="ECO:0000256" key="1">
    <source>
        <dbReference type="ARBA" id="ARBA00093462"/>
    </source>
</evidence>
<evidence type="ECO:0000259" key="3">
    <source>
        <dbReference type="Pfam" id="PF25888"/>
    </source>
</evidence>
<comment type="caution">
    <text evidence="4">The sequence shown here is derived from an EMBL/GenBank/DDBJ whole genome shotgun (WGS) entry which is preliminary data.</text>
</comment>
<feature type="domain" description="DnaB/C C-terminal" evidence="2">
    <location>
        <begin position="252"/>
        <end position="325"/>
    </location>
</feature>
<accession>A0A841C9R7</accession>
<protein>
    <submittedName>
        <fullName evidence="4">Replication initiation and membrane attachment protein</fullName>
    </submittedName>
</protein>
<gene>
    <name evidence="4" type="ORF">HNQ37_001204</name>
</gene>
<dbReference type="Proteomes" id="UP000562464">
    <property type="component" value="Unassembled WGS sequence"/>
</dbReference>
<proteinExistence type="inferred from homology"/>
<dbReference type="Pfam" id="PF07261">
    <property type="entry name" value="DnaB_2"/>
    <property type="match status" value="1"/>
</dbReference>
<feature type="domain" description="Replicative helicase loading/DNA remodeling protein DnaB N-terminal winged helix" evidence="3">
    <location>
        <begin position="1"/>
        <end position="221"/>
    </location>
</feature>
<dbReference type="InterPro" id="IPR006343">
    <property type="entry name" value="DnaB/C_C"/>
</dbReference>
<dbReference type="EMBL" id="JACHHV010000020">
    <property type="protein sequence ID" value="MBB5888311.1"/>
    <property type="molecule type" value="Genomic_DNA"/>
</dbReference>
<dbReference type="AlphaFoldDB" id="A0A841C9R7"/>